<evidence type="ECO:0000259" key="2">
    <source>
        <dbReference type="PROSITE" id="PS50213"/>
    </source>
</evidence>
<dbReference type="PROSITE" id="PS51257">
    <property type="entry name" value="PROKAR_LIPOPROTEIN"/>
    <property type="match status" value="1"/>
</dbReference>
<dbReference type="RefSeq" id="WP_341838733.1">
    <property type="nucleotide sequence ID" value="NZ_CP149792.1"/>
</dbReference>
<evidence type="ECO:0000313" key="3">
    <source>
        <dbReference type="EMBL" id="WZN43939.1"/>
    </source>
</evidence>
<dbReference type="EMBL" id="CP150096">
    <property type="protein sequence ID" value="WZN43939.1"/>
    <property type="molecule type" value="Genomic_DNA"/>
</dbReference>
<dbReference type="PROSITE" id="PS50213">
    <property type="entry name" value="FAS1"/>
    <property type="match status" value="1"/>
</dbReference>
<name>A0ABZ2Z0A0_9BACT</name>
<accession>A0ABZ2Z0A0</accession>
<feature type="domain" description="FAS1" evidence="2">
    <location>
        <begin position="209"/>
        <end position="407"/>
    </location>
</feature>
<dbReference type="Proteomes" id="UP001449657">
    <property type="component" value="Chromosome"/>
</dbReference>
<evidence type="ECO:0000313" key="4">
    <source>
        <dbReference type="Proteomes" id="UP001449657"/>
    </source>
</evidence>
<feature type="chain" id="PRO_5046882458" description="FAS1 domain-containing protein" evidence="1">
    <location>
        <begin position="27"/>
        <end position="415"/>
    </location>
</feature>
<dbReference type="PANTHER" id="PTHR10900:SF77">
    <property type="entry name" value="FI19380P1"/>
    <property type="match status" value="1"/>
</dbReference>
<proteinExistence type="predicted"/>
<dbReference type="SUPFAM" id="SSF82153">
    <property type="entry name" value="FAS1 domain"/>
    <property type="match status" value="2"/>
</dbReference>
<dbReference type="InterPro" id="IPR000782">
    <property type="entry name" value="FAS1_domain"/>
</dbReference>
<feature type="signal peptide" evidence="1">
    <location>
        <begin position="1"/>
        <end position="26"/>
    </location>
</feature>
<organism evidence="3 4">
    <name type="scientific">Chitinophaga caseinilytica</name>
    <dbReference type="NCBI Taxonomy" id="2267521"/>
    <lineage>
        <taxon>Bacteria</taxon>
        <taxon>Pseudomonadati</taxon>
        <taxon>Bacteroidota</taxon>
        <taxon>Chitinophagia</taxon>
        <taxon>Chitinophagales</taxon>
        <taxon>Chitinophagaceae</taxon>
        <taxon>Chitinophaga</taxon>
    </lineage>
</organism>
<dbReference type="InterPro" id="IPR050904">
    <property type="entry name" value="Adhesion/Biosynth-related"/>
</dbReference>
<keyword evidence="1" id="KW-0732">Signal</keyword>
<dbReference type="Gene3D" id="2.30.180.10">
    <property type="entry name" value="FAS1 domain"/>
    <property type="match status" value="2"/>
</dbReference>
<gene>
    <name evidence="3" type="ORF">WJU22_13630</name>
</gene>
<dbReference type="PANTHER" id="PTHR10900">
    <property type="entry name" value="PERIOSTIN-RELATED"/>
    <property type="match status" value="1"/>
</dbReference>
<reference evidence="3 4" key="1">
    <citation type="submission" date="2024-03" db="EMBL/GenBank/DDBJ databases">
        <title>Chitinophaga caseinilytica sp. nov., a casein hydrolysing bacterium isolated from forest soil.</title>
        <authorList>
            <person name="Lee D.S."/>
            <person name="Han D.M."/>
            <person name="Baek J.H."/>
            <person name="Choi D.G."/>
            <person name="Jeon J.H."/>
            <person name="Jeon C.O."/>
        </authorList>
    </citation>
    <scope>NUCLEOTIDE SEQUENCE [LARGE SCALE GENOMIC DNA]</scope>
    <source>
        <strain evidence="3 4">KACC 19118</strain>
    </source>
</reference>
<evidence type="ECO:0000256" key="1">
    <source>
        <dbReference type="SAM" id="SignalP"/>
    </source>
</evidence>
<protein>
    <recommendedName>
        <fullName evidence="2">FAS1 domain-containing protein</fullName>
    </recommendedName>
</protein>
<sequence>MNTTTKHTIRSAFFACLMLLAAAACRKEEFQQQPHGEPMPYADTARHDVRGLLAVSPFKLFDAAWRRSHMDELMASKPPSMRFTILAVDDAAMTAAGFSAAGIAAASPETLDSMLRFHVLVEAVDTTALRLQTRNVGKKTLFESTTLQEMLNRVGSNVTYPEPYNYRQFISAGADGELIVNGKHTGSRRPLFARNGVVWPVNRVLEFPRQHALDYLASDPRFSLFVALEHWCDSVWTEASWGYFQRTTFSSLRPNMSNGAIQQEMFLAPTNEAFAAAGFRTLEDLVNLNMRSLPYMDMDWFEMRNGFVTDTLLSYHGLGRMYAPVGSWGPGAGSMAVFFSSDLNASLSGFVLNVTDGLLPPYYMPLVFSSGNGKITIRLPAGTHTATVTDADIRTLEGPIHAVDRLIVPANLQLP</sequence>
<dbReference type="InterPro" id="IPR036378">
    <property type="entry name" value="FAS1_dom_sf"/>
</dbReference>
<keyword evidence="4" id="KW-1185">Reference proteome</keyword>